<dbReference type="HOGENOM" id="CLU_127474_0_0_6"/>
<evidence type="ECO:0000313" key="2">
    <source>
        <dbReference type="EMBL" id="ENW06659.1"/>
    </source>
</evidence>
<sequence length="193" mass="22523">MKKQFTFSRLLITGLLIFPLTAFACIPHSPNDVFIARFQAAQKVAKTNNHQLLTWTDSKFILRDLSAWFKYSNAQQWQSYFPTDIDNKIDPFRNLKKNDLIIGLAYAPDGNQPQNYRVTSFAYLKCQNNQITMSHPVSHFTAWDRKNKRCYGDHPKSIQLLDGFLKHDQSYYLKKLRAKYPTCQTLFSAFPKS</sequence>
<reference evidence="2 3" key="1">
    <citation type="submission" date="2013-02" db="EMBL/GenBank/DDBJ databases">
        <title>The Genome Sequence of Acinetobacter beijerinckii ANC 3835.</title>
        <authorList>
            <consortium name="The Broad Institute Genome Sequencing Platform"/>
            <consortium name="The Broad Institute Genome Sequencing Center for Infectious Disease"/>
            <person name="Cerqueira G."/>
            <person name="Feldgarden M."/>
            <person name="Courvalin P."/>
            <person name="Perichon B."/>
            <person name="Grillot-Courvalin C."/>
            <person name="Clermont D."/>
            <person name="Rocha E."/>
            <person name="Yoon E.-J."/>
            <person name="Nemec A."/>
            <person name="Walker B."/>
            <person name="Young S.K."/>
            <person name="Zeng Q."/>
            <person name="Gargeya S."/>
            <person name="Fitzgerald M."/>
            <person name="Haas B."/>
            <person name="Abouelleil A."/>
            <person name="Alvarado L."/>
            <person name="Arachchi H.M."/>
            <person name="Berlin A.M."/>
            <person name="Chapman S.B."/>
            <person name="Dewar J."/>
            <person name="Goldberg J."/>
            <person name="Griggs A."/>
            <person name="Gujja S."/>
            <person name="Hansen M."/>
            <person name="Howarth C."/>
            <person name="Imamovic A."/>
            <person name="Larimer J."/>
            <person name="McCowan C."/>
            <person name="Murphy C."/>
            <person name="Neiman D."/>
            <person name="Pearson M."/>
            <person name="Priest M."/>
            <person name="Roberts A."/>
            <person name="Saif S."/>
            <person name="Shea T."/>
            <person name="Sisk P."/>
            <person name="Sykes S."/>
            <person name="Wortman J."/>
            <person name="Nusbaum C."/>
            <person name="Birren B."/>
        </authorList>
    </citation>
    <scope>NUCLEOTIDE SEQUENCE [LARGE SCALE GENOMIC DNA]</scope>
    <source>
        <strain evidence="2 3">ANC 3835</strain>
    </source>
</reference>
<evidence type="ECO:0008006" key="4">
    <source>
        <dbReference type="Google" id="ProtNLM"/>
    </source>
</evidence>
<feature type="signal peptide" evidence="1">
    <location>
        <begin position="1"/>
        <end position="24"/>
    </location>
</feature>
<evidence type="ECO:0000256" key="1">
    <source>
        <dbReference type="SAM" id="SignalP"/>
    </source>
</evidence>
<gene>
    <name evidence="2" type="ORF">F934_00617</name>
</gene>
<dbReference type="RefSeq" id="WP_005052062.1">
    <property type="nucleotide sequence ID" value="NZ_KB849758.1"/>
</dbReference>
<organism evidence="2 3">
    <name type="scientific">Acinetobacter beijerinckii ANC 3835</name>
    <dbReference type="NCBI Taxonomy" id="1217649"/>
    <lineage>
        <taxon>Bacteria</taxon>
        <taxon>Pseudomonadati</taxon>
        <taxon>Pseudomonadota</taxon>
        <taxon>Gammaproteobacteria</taxon>
        <taxon>Moraxellales</taxon>
        <taxon>Moraxellaceae</taxon>
        <taxon>Acinetobacter</taxon>
    </lineage>
</organism>
<proteinExistence type="predicted"/>
<comment type="caution">
    <text evidence="2">The sequence shown here is derived from an EMBL/GenBank/DDBJ whole genome shotgun (WGS) entry which is preliminary data.</text>
</comment>
<evidence type="ECO:0000313" key="3">
    <source>
        <dbReference type="Proteomes" id="UP000018417"/>
    </source>
</evidence>
<accession>N9FPB3</accession>
<dbReference type="EMBL" id="APQK01000005">
    <property type="protein sequence ID" value="ENW06659.1"/>
    <property type="molecule type" value="Genomic_DNA"/>
</dbReference>
<dbReference type="PROSITE" id="PS51257">
    <property type="entry name" value="PROKAR_LIPOPROTEIN"/>
    <property type="match status" value="1"/>
</dbReference>
<keyword evidence="1" id="KW-0732">Signal</keyword>
<dbReference type="AlphaFoldDB" id="N9FPB3"/>
<name>N9FPB3_9GAMM</name>
<feature type="chain" id="PRO_5004142192" description="Lipoprotein" evidence="1">
    <location>
        <begin position="25"/>
        <end position="193"/>
    </location>
</feature>
<dbReference type="OrthoDB" id="6688155at2"/>
<protein>
    <recommendedName>
        <fullName evidence="4">Lipoprotein</fullName>
    </recommendedName>
</protein>
<dbReference type="PATRIC" id="fig|1217649.3.peg.586"/>
<dbReference type="Proteomes" id="UP000018417">
    <property type="component" value="Unassembled WGS sequence"/>
</dbReference>